<feature type="domain" description="O-antigen ligase-related" evidence="7">
    <location>
        <begin position="211"/>
        <end position="368"/>
    </location>
</feature>
<dbReference type="PANTHER" id="PTHR37422:SF13">
    <property type="entry name" value="LIPOPOLYSACCHARIDE BIOSYNTHESIS PROTEIN PA4999-RELATED"/>
    <property type="match status" value="1"/>
</dbReference>
<gene>
    <name evidence="8" type="ORF">A2744_04105</name>
</gene>
<proteinExistence type="predicted"/>
<feature type="transmembrane region" description="Helical" evidence="6">
    <location>
        <begin position="203"/>
        <end position="220"/>
    </location>
</feature>
<feature type="repeat" description="TPR" evidence="5">
    <location>
        <begin position="612"/>
        <end position="645"/>
    </location>
</feature>
<evidence type="ECO:0000313" key="9">
    <source>
        <dbReference type="Proteomes" id="UP000178240"/>
    </source>
</evidence>
<dbReference type="GO" id="GO:0016020">
    <property type="term" value="C:membrane"/>
    <property type="evidence" value="ECO:0007669"/>
    <property type="project" value="UniProtKB-SubCell"/>
</dbReference>
<feature type="transmembrane region" description="Helical" evidence="6">
    <location>
        <begin position="398"/>
        <end position="418"/>
    </location>
</feature>
<dbReference type="InterPro" id="IPR019734">
    <property type="entry name" value="TPR_rpt"/>
</dbReference>
<keyword evidence="5" id="KW-0802">TPR repeat</keyword>
<feature type="transmembrane region" description="Helical" evidence="6">
    <location>
        <begin position="177"/>
        <end position="196"/>
    </location>
</feature>
<dbReference type="Pfam" id="PF14559">
    <property type="entry name" value="TPR_19"/>
    <property type="match status" value="1"/>
</dbReference>
<dbReference type="Pfam" id="PF04932">
    <property type="entry name" value="Wzy_C"/>
    <property type="match status" value="1"/>
</dbReference>
<evidence type="ECO:0000256" key="4">
    <source>
        <dbReference type="ARBA" id="ARBA00023136"/>
    </source>
</evidence>
<evidence type="ECO:0000313" key="8">
    <source>
        <dbReference type="EMBL" id="OGY46069.1"/>
    </source>
</evidence>
<evidence type="ECO:0000256" key="3">
    <source>
        <dbReference type="ARBA" id="ARBA00022989"/>
    </source>
</evidence>
<dbReference type="EMBL" id="MHIE01000008">
    <property type="protein sequence ID" value="OGY46069.1"/>
    <property type="molecule type" value="Genomic_DNA"/>
</dbReference>
<accession>A0A1G1Y161</accession>
<dbReference type="PANTHER" id="PTHR37422">
    <property type="entry name" value="TEICHURONIC ACID BIOSYNTHESIS PROTEIN TUAE"/>
    <property type="match status" value="1"/>
</dbReference>
<dbReference type="InterPro" id="IPR051533">
    <property type="entry name" value="WaaL-like"/>
</dbReference>
<protein>
    <recommendedName>
        <fullName evidence="7">O-antigen ligase-related domain-containing protein</fullName>
    </recommendedName>
</protein>
<feature type="transmembrane region" description="Helical" evidence="6">
    <location>
        <begin position="424"/>
        <end position="442"/>
    </location>
</feature>
<feature type="transmembrane region" description="Helical" evidence="6">
    <location>
        <begin position="454"/>
        <end position="472"/>
    </location>
</feature>
<keyword evidence="4 6" id="KW-0472">Membrane</keyword>
<keyword evidence="2 6" id="KW-0812">Transmembrane</keyword>
<dbReference type="STRING" id="1797535.A2744_04105"/>
<dbReference type="InterPro" id="IPR007016">
    <property type="entry name" value="O-antigen_ligase-rel_domated"/>
</dbReference>
<reference evidence="8 9" key="1">
    <citation type="journal article" date="2016" name="Nat. Commun.">
        <title>Thousands of microbial genomes shed light on interconnected biogeochemical processes in an aquifer system.</title>
        <authorList>
            <person name="Anantharaman K."/>
            <person name="Brown C.T."/>
            <person name="Hug L.A."/>
            <person name="Sharon I."/>
            <person name="Castelle C.J."/>
            <person name="Probst A.J."/>
            <person name="Thomas B.C."/>
            <person name="Singh A."/>
            <person name="Wilkins M.J."/>
            <person name="Karaoz U."/>
            <person name="Brodie E.L."/>
            <person name="Williams K.H."/>
            <person name="Hubbard S.S."/>
            <person name="Banfield J.F."/>
        </authorList>
    </citation>
    <scope>NUCLEOTIDE SEQUENCE [LARGE SCALE GENOMIC DNA]</scope>
</reference>
<dbReference type="AlphaFoldDB" id="A0A1G1Y161"/>
<dbReference type="InterPro" id="IPR011990">
    <property type="entry name" value="TPR-like_helical_dom_sf"/>
</dbReference>
<feature type="transmembrane region" description="Helical" evidence="6">
    <location>
        <begin position="356"/>
        <end position="378"/>
    </location>
</feature>
<evidence type="ECO:0000256" key="6">
    <source>
        <dbReference type="SAM" id="Phobius"/>
    </source>
</evidence>
<sequence>MFQSRSTDKFEFTLEVILWVLLGVILIIPLLVIDKFYYPFIFTKALVFRVSVGLLFLVYLLLAVKSKKYRPKLNGLTIIFTLFLLSSFISSVFGINFYRSFWSNMERQEGLFLLVHLWLFLLVITNFLQERKDWLLVLDLSVGVSVLTSLYALGQYFNLGFFVGQAGDRLAATLGNASYLAGYLIFNLLFAGYLWLWRRHNILAKFYYPLAIVLELFILLQTGTRGGFVALGVIIVSLLSFIVFKGLPQLKKISLAVLAVFIILVSLLFINKTSPLVNQFSALQRLTSISLTDRTVVTRFMTWQAAWQGFLDRPVLGYGQENFNFVFNQNFNPAFYEDEGSSVWFDRAHNVFFDRLLAGGVIGLVLFLGFIFYPFYLWRRSLKKEKGSEVPADFYQSLGKLLLFLIIAAYFIQNLFVFDHLTTHISLLLSLSFLSFTFADRIYLERHLQPARNLVVLFLISASLLVPAFYYGSYKPALASRDVIKALIFEYADNADRAVNYYRQALSHGTYGNQEIRIMYATFVGNVLSATANAEFWQSAVQDVKQELTKQLQEQPDNVVNYLVAMRFNNAARVIDRSILSQNFDLFEKAKELSPARSHLYYEIGYTQLYLGADYKKEGNEVLAQGFFADAINNFKRALDLAPKVIEANAAYAMALINVGQPDLALEHLQKMDQAGINYHRTDVLINMADSAIFFRSYELIKFIYIDLVKLEPSNLQYLMNLALAHAYLGKDDQAIALANQIKALSADNQASVDAFIQDVRNGEFSNSD</sequence>
<organism evidence="8 9">
    <name type="scientific">Candidatus Buchananbacteria bacterium RIFCSPHIGHO2_01_FULL_44_11</name>
    <dbReference type="NCBI Taxonomy" id="1797535"/>
    <lineage>
        <taxon>Bacteria</taxon>
        <taxon>Candidatus Buchananiibacteriota</taxon>
    </lineage>
</organism>
<dbReference type="SUPFAM" id="SSF48452">
    <property type="entry name" value="TPR-like"/>
    <property type="match status" value="1"/>
</dbReference>
<feature type="transmembrane region" description="Helical" evidence="6">
    <location>
        <begin position="226"/>
        <end position="244"/>
    </location>
</feature>
<feature type="transmembrane region" description="Helical" evidence="6">
    <location>
        <begin position="76"/>
        <end position="98"/>
    </location>
</feature>
<dbReference type="Gene3D" id="1.20.58.340">
    <property type="entry name" value="Magnesium transport protein CorA, transmembrane region"/>
    <property type="match status" value="1"/>
</dbReference>
<evidence type="ECO:0000259" key="7">
    <source>
        <dbReference type="Pfam" id="PF04932"/>
    </source>
</evidence>
<dbReference type="Gene3D" id="1.25.40.10">
    <property type="entry name" value="Tetratricopeptide repeat domain"/>
    <property type="match status" value="1"/>
</dbReference>
<comment type="caution">
    <text evidence="8">The sequence shown here is derived from an EMBL/GenBank/DDBJ whole genome shotgun (WGS) entry which is preliminary data.</text>
</comment>
<feature type="transmembrane region" description="Helical" evidence="6">
    <location>
        <begin position="253"/>
        <end position="270"/>
    </location>
</feature>
<name>A0A1G1Y161_9BACT</name>
<feature type="transmembrane region" description="Helical" evidence="6">
    <location>
        <begin position="135"/>
        <end position="157"/>
    </location>
</feature>
<keyword evidence="3 6" id="KW-1133">Transmembrane helix</keyword>
<comment type="subcellular location">
    <subcellularLocation>
        <location evidence="1">Membrane</location>
        <topology evidence="1">Multi-pass membrane protein</topology>
    </subcellularLocation>
</comment>
<feature type="transmembrane region" description="Helical" evidence="6">
    <location>
        <begin position="110"/>
        <end position="128"/>
    </location>
</feature>
<evidence type="ECO:0000256" key="1">
    <source>
        <dbReference type="ARBA" id="ARBA00004141"/>
    </source>
</evidence>
<evidence type="ECO:0000256" key="2">
    <source>
        <dbReference type="ARBA" id="ARBA00022692"/>
    </source>
</evidence>
<evidence type="ECO:0000256" key="5">
    <source>
        <dbReference type="PROSITE-ProRule" id="PRU00339"/>
    </source>
</evidence>
<dbReference type="Proteomes" id="UP000178240">
    <property type="component" value="Unassembled WGS sequence"/>
</dbReference>
<feature type="transmembrane region" description="Helical" evidence="6">
    <location>
        <begin position="12"/>
        <end position="33"/>
    </location>
</feature>
<feature type="transmembrane region" description="Helical" evidence="6">
    <location>
        <begin position="45"/>
        <end position="64"/>
    </location>
</feature>
<dbReference type="PROSITE" id="PS50005">
    <property type="entry name" value="TPR"/>
    <property type="match status" value="1"/>
</dbReference>